<evidence type="ECO:0000313" key="2">
    <source>
        <dbReference type="EMBL" id="RII80236.1"/>
    </source>
</evidence>
<comment type="caution">
    <text evidence="2">The sequence shown here is derived from an EMBL/GenBank/DDBJ whole genome shotgun (WGS) entry which is preliminary data.</text>
</comment>
<proteinExistence type="predicted"/>
<protein>
    <submittedName>
        <fullName evidence="2">Uncharacterized protein</fullName>
    </submittedName>
</protein>
<evidence type="ECO:0000313" key="3">
    <source>
        <dbReference type="Proteomes" id="UP000265875"/>
    </source>
</evidence>
<evidence type="ECO:0000256" key="1">
    <source>
        <dbReference type="SAM" id="MobiDB-lite"/>
    </source>
</evidence>
<dbReference type="EMBL" id="QWLL01000005">
    <property type="protein sequence ID" value="RII80236.1"/>
    <property type="molecule type" value="Genomic_DNA"/>
</dbReference>
<organism evidence="2 3">
    <name type="scientific">Pseudomonas monteilii</name>
    <dbReference type="NCBI Taxonomy" id="76759"/>
    <lineage>
        <taxon>Bacteria</taxon>
        <taxon>Pseudomonadati</taxon>
        <taxon>Pseudomonadota</taxon>
        <taxon>Gammaproteobacteria</taxon>
        <taxon>Pseudomonadales</taxon>
        <taxon>Pseudomonadaceae</taxon>
        <taxon>Pseudomonas</taxon>
    </lineage>
</organism>
<dbReference type="RefSeq" id="WP_119368516.1">
    <property type="nucleotide sequence ID" value="NZ_QWLL01000005.1"/>
</dbReference>
<dbReference type="Proteomes" id="UP000265875">
    <property type="component" value="Unassembled WGS sequence"/>
</dbReference>
<dbReference type="AlphaFoldDB" id="A0A399MHL3"/>
<name>A0A399MHL3_9PSED</name>
<gene>
    <name evidence="2" type="ORF">D0894_01280</name>
</gene>
<feature type="region of interest" description="Disordered" evidence="1">
    <location>
        <begin position="1"/>
        <end position="29"/>
    </location>
</feature>
<accession>A0A399MHL3</accession>
<sequence>MSLLSDLLNHMPPNGAGASKPPMAKRAPDRPRLVLVEAVQLPSGPYANAANATPQWREARDQYISHVMTCRGCYAPAGRHCLIGTELRTTYDNTPMEANP</sequence>
<reference evidence="2 3" key="1">
    <citation type="submission" date="2018-08" db="EMBL/GenBank/DDBJ databases">
        <title>Draft genome sequence of the cyanotroph, Pseudomonas monteilii BCN3.</title>
        <authorList>
            <person name="Jones L.B."/>
            <person name="Kunz D.A."/>
        </authorList>
    </citation>
    <scope>NUCLEOTIDE SEQUENCE [LARGE SCALE GENOMIC DNA]</scope>
    <source>
        <strain evidence="2 3">BCN3</strain>
    </source>
</reference>